<evidence type="ECO:0000313" key="8">
    <source>
        <dbReference type="EMBL" id="CAG7655899.1"/>
    </source>
</evidence>
<keyword evidence="2" id="KW-0238">DNA-binding</keyword>
<dbReference type="PANTHER" id="PTHR43280:SF28">
    <property type="entry name" value="HTH-TYPE TRANSCRIPTIONAL ACTIVATOR RHAS"/>
    <property type="match status" value="1"/>
</dbReference>
<keyword evidence="5" id="KW-0175">Coiled coil</keyword>
<evidence type="ECO:0000256" key="2">
    <source>
        <dbReference type="ARBA" id="ARBA00023125"/>
    </source>
</evidence>
<dbReference type="Pfam" id="PF00072">
    <property type="entry name" value="Response_reg"/>
    <property type="match status" value="1"/>
</dbReference>
<organism evidence="8 9">
    <name type="scientific">Paenibacillus allorhizosphaerae</name>
    <dbReference type="NCBI Taxonomy" id="2849866"/>
    <lineage>
        <taxon>Bacteria</taxon>
        <taxon>Bacillati</taxon>
        <taxon>Bacillota</taxon>
        <taxon>Bacilli</taxon>
        <taxon>Bacillales</taxon>
        <taxon>Paenibacillaceae</taxon>
        <taxon>Paenibacillus</taxon>
    </lineage>
</organism>
<comment type="caution">
    <text evidence="8">The sequence shown here is derived from an EMBL/GenBank/DDBJ whole genome shotgun (WGS) entry which is preliminary data.</text>
</comment>
<reference evidence="8 9" key="1">
    <citation type="submission" date="2021-06" db="EMBL/GenBank/DDBJ databases">
        <authorList>
            <person name="Criscuolo A."/>
        </authorList>
    </citation>
    <scope>NUCLEOTIDE SEQUENCE [LARGE SCALE GENOMIC DNA]</scope>
    <source>
        <strain evidence="9">CIP 111802</strain>
    </source>
</reference>
<keyword evidence="1" id="KW-0805">Transcription regulation</keyword>
<dbReference type="InterPro" id="IPR001789">
    <property type="entry name" value="Sig_transdc_resp-reg_receiver"/>
</dbReference>
<evidence type="ECO:0000259" key="7">
    <source>
        <dbReference type="PROSITE" id="PS50110"/>
    </source>
</evidence>
<evidence type="ECO:0000256" key="3">
    <source>
        <dbReference type="ARBA" id="ARBA00023163"/>
    </source>
</evidence>
<dbReference type="EMBL" id="CAJVCE010000027">
    <property type="protein sequence ID" value="CAG7655899.1"/>
    <property type="molecule type" value="Genomic_DNA"/>
</dbReference>
<accession>A0ABM8VRZ1</accession>
<dbReference type="PROSITE" id="PS00041">
    <property type="entry name" value="HTH_ARAC_FAMILY_1"/>
    <property type="match status" value="1"/>
</dbReference>
<keyword evidence="9" id="KW-1185">Reference proteome</keyword>
<feature type="modified residue" description="4-aspartylphosphate" evidence="4">
    <location>
        <position position="57"/>
    </location>
</feature>
<dbReference type="Proteomes" id="UP000730618">
    <property type="component" value="Unassembled WGS sequence"/>
</dbReference>
<evidence type="ECO:0000256" key="5">
    <source>
        <dbReference type="SAM" id="Coils"/>
    </source>
</evidence>
<dbReference type="InterPro" id="IPR018060">
    <property type="entry name" value="HTH_AraC"/>
</dbReference>
<name>A0ABM8VRZ1_9BACL</name>
<dbReference type="SMART" id="SM00448">
    <property type="entry name" value="REC"/>
    <property type="match status" value="1"/>
</dbReference>
<dbReference type="RefSeq" id="WP_218102432.1">
    <property type="nucleotide sequence ID" value="NZ_CAJVCE010000027.1"/>
</dbReference>
<dbReference type="PROSITE" id="PS01124">
    <property type="entry name" value="HTH_ARAC_FAMILY_2"/>
    <property type="match status" value="1"/>
</dbReference>
<feature type="coiled-coil region" evidence="5">
    <location>
        <begin position="111"/>
        <end position="138"/>
    </location>
</feature>
<feature type="domain" description="HTH araC/xylS-type" evidence="6">
    <location>
        <begin position="158"/>
        <end position="256"/>
    </location>
</feature>
<proteinExistence type="predicted"/>
<evidence type="ECO:0000256" key="4">
    <source>
        <dbReference type="PROSITE-ProRule" id="PRU00169"/>
    </source>
</evidence>
<protein>
    <submittedName>
        <fullName evidence="8">Response regulatory protein</fullName>
    </submittedName>
</protein>
<evidence type="ECO:0000259" key="6">
    <source>
        <dbReference type="PROSITE" id="PS01124"/>
    </source>
</evidence>
<dbReference type="CDD" id="cd17536">
    <property type="entry name" value="REC_YesN-like"/>
    <property type="match status" value="1"/>
</dbReference>
<sequence>MYRVLLVDDEKWVRTSLKKVLERTEMPFEVVKEAANGLEALDWLKSQAEPVDLVLTDVRMPVMCGLTFADQLKESGKASSVIVISGFDDFAYAQQALRAGVTDYLLKPVEVPELKECLDKWMQRRQNEEQEARALRSVGGPASGPRASQEGAELSAVEQVVAYIHNQLSGDITLTEAAARVHLNASYLSQLFKQQLGRTFVDYLVEARVTEAKRLLTTTSLRISEIADRVGYADVAYFSNTFKKWAGATPSEFRRLHARPDKGAQRPI</sequence>
<dbReference type="SMART" id="SM00342">
    <property type="entry name" value="HTH_ARAC"/>
    <property type="match status" value="1"/>
</dbReference>
<dbReference type="InterPro" id="IPR018062">
    <property type="entry name" value="HTH_AraC-typ_CS"/>
</dbReference>
<keyword evidence="4" id="KW-0597">Phosphoprotein</keyword>
<dbReference type="Pfam" id="PF12833">
    <property type="entry name" value="HTH_18"/>
    <property type="match status" value="1"/>
</dbReference>
<dbReference type="PANTHER" id="PTHR43280">
    <property type="entry name" value="ARAC-FAMILY TRANSCRIPTIONAL REGULATOR"/>
    <property type="match status" value="1"/>
</dbReference>
<gene>
    <name evidence="8" type="ORF">PAECIP111802_06243</name>
</gene>
<evidence type="ECO:0000313" key="9">
    <source>
        <dbReference type="Proteomes" id="UP000730618"/>
    </source>
</evidence>
<evidence type="ECO:0000256" key="1">
    <source>
        <dbReference type="ARBA" id="ARBA00023015"/>
    </source>
</evidence>
<keyword evidence="3" id="KW-0804">Transcription</keyword>
<dbReference type="PROSITE" id="PS50110">
    <property type="entry name" value="RESPONSE_REGULATORY"/>
    <property type="match status" value="1"/>
</dbReference>
<feature type="domain" description="Response regulatory" evidence="7">
    <location>
        <begin position="3"/>
        <end position="122"/>
    </location>
</feature>